<dbReference type="Proteomes" id="UP001501510">
    <property type="component" value="Unassembled WGS sequence"/>
</dbReference>
<sequence>MKSKKILATLVLTALFSSSGIGMTQTVFAQSGTGSVLSQGIGQARIPNLQSAMGSNGYYYENGFPSRIDVETKQFNSNNVVLDYISLEGRDFSNVTVGNDDVYSFFTGLNVKGYITVEDKVVNTYVEALEAAKRKGVIGRGEKIMSIILQKDSPLIDDIKVERHTYFQLIGSRVLTPGDSSVIKTSTTYGITNQEAYSIAKTVGMEFTAGLGFSKGPLSANVGMKLSSSLTETFSNTYSVNKSTTEEYTHNFGISDVTRRAALYQYVESYKARPIMDKERYSRGSTKYFMDRLIPAKDTNYKTNRIQNVAVRAGTPSTGAPSVISINTDTETDTGSTTTTERDLTTIGYVNPKIPLTGRRVSYMTNTRIAGIRQLSGNPVKYDSQKGGFIVDGTSKFVISIDVQRNGVYDLGIDFKSLGVARNASLSNQNLKISGTGNDMDTSFVEGPIRLNSGRRDVEITLTGKGILKEIRLERNSYDAVFVNHEV</sequence>
<evidence type="ECO:0000256" key="1">
    <source>
        <dbReference type="SAM" id="MobiDB-lite"/>
    </source>
</evidence>
<evidence type="ECO:0000256" key="2">
    <source>
        <dbReference type="SAM" id="SignalP"/>
    </source>
</evidence>
<feature type="chain" id="PRO_5046923589" evidence="2">
    <location>
        <begin position="30"/>
        <end position="487"/>
    </location>
</feature>
<gene>
    <name evidence="3" type="ORF">GCM10008906_23070</name>
</gene>
<keyword evidence="2" id="KW-0732">Signal</keyword>
<proteinExistence type="predicted"/>
<feature type="region of interest" description="Disordered" evidence="1">
    <location>
        <begin position="320"/>
        <end position="339"/>
    </location>
</feature>
<dbReference type="EMBL" id="BAAACG010000010">
    <property type="protein sequence ID" value="GAA0741645.1"/>
    <property type="molecule type" value="Genomic_DNA"/>
</dbReference>
<organism evidence="3 4">
    <name type="scientific">Clostridium oceanicum</name>
    <dbReference type="NCBI Taxonomy" id="1543"/>
    <lineage>
        <taxon>Bacteria</taxon>
        <taxon>Bacillati</taxon>
        <taxon>Bacillota</taxon>
        <taxon>Clostridia</taxon>
        <taxon>Eubacteriales</taxon>
        <taxon>Clostridiaceae</taxon>
        <taxon>Clostridium</taxon>
    </lineage>
</organism>
<evidence type="ECO:0000313" key="4">
    <source>
        <dbReference type="Proteomes" id="UP001501510"/>
    </source>
</evidence>
<name>A0ABN1JKC9_9CLOT</name>
<evidence type="ECO:0000313" key="3">
    <source>
        <dbReference type="EMBL" id="GAA0741645.1"/>
    </source>
</evidence>
<accession>A0ABN1JKC9</accession>
<keyword evidence="4" id="KW-1185">Reference proteome</keyword>
<reference evidence="3 4" key="1">
    <citation type="journal article" date="2019" name="Int. J. Syst. Evol. Microbiol.">
        <title>The Global Catalogue of Microorganisms (GCM) 10K type strain sequencing project: providing services to taxonomists for standard genome sequencing and annotation.</title>
        <authorList>
            <consortium name="The Broad Institute Genomics Platform"/>
            <consortium name="The Broad Institute Genome Sequencing Center for Infectious Disease"/>
            <person name="Wu L."/>
            <person name="Ma J."/>
        </authorList>
    </citation>
    <scope>NUCLEOTIDE SEQUENCE [LARGE SCALE GENOMIC DNA]</scope>
    <source>
        <strain evidence="3 4">JCM 1407</strain>
    </source>
</reference>
<dbReference type="RefSeq" id="WP_343761742.1">
    <property type="nucleotide sequence ID" value="NZ_BAAACG010000010.1"/>
</dbReference>
<protein>
    <submittedName>
        <fullName evidence="3">Uncharacterized protein</fullName>
    </submittedName>
</protein>
<comment type="caution">
    <text evidence="3">The sequence shown here is derived from an EMBL/GenBank/DDBJ whole genome shotgun (WGS) entry which is preliminary data.</text>
</comment>
<feature type="signal peptide" evidence="2">
    <location>
        <begin position="1"/>
        <end position="29"/>
    </location>
</feature>